<feature type="region of interest" description="Disordered" evidence="1">
    <location>
        <begin position="122"/>
        <end position="145"/>
    </location>
</feature>
<evidence type="ECO:0000313" key="3">
    <source>
        <dbReference type="Proteomes" id="UP000283128"/>
    </source>
</evidence>
<protein>
    <submittedName>
        <fullName evidence="2">Uncharacterized protein</fullName>
    </submittedName>
</protein>
<comment type="caution">
    <text evidence="2">The sequence shown here is derived from an EMBL/GenBank/DDBJ whole genome shotgun (WGS) entry which is preliminary data.</text>
</comment>
<feature type="compositionally biased region" description="Basic residues" evidence="1">
    <location>
        <begin position="123"/>
        <end position="134"/>
    </location>
</feature>
<name>A0A3S2W122_9ACTN</name>
<accession>A0A3S2W122</accession>
<organism evidence="2 3">
    <name type="scientific">Streptomyces antnestii</name>
    <dbReference type="NCBI Taxonomy" id="2494256"/>
    <lineage>
        <taxon>Bacteria</taxon>
        <taxon>Bacillati</taxon>
        <taxon>Actinomycetota</taxon>
        <taxon>Actinomycetes</taxon>
        <taxon>Kitasatosporales</taxon>
        <taxon>Streptomycetaceae</taxon>
        <taxon>Streptomyces</taxon>
    </lineage>
</organism>
<gene>
    <name evidence="2" type="ORF">EOT10_22395</name>
</gene>
<dbReference type="OrthoDB" id="2085352at2"/>
<keyword evidence="3" id="KW-1185">Reference proteome</keyword>
<dbReference type="Gene3D" id="3.30.559.30">
    <property type="entry name" value="Nonribosomal peptide synthetase, condensation domain"/>
    <property type="match status" value="1"/>
</dbReference>
<proteinExistence type="predicted"/>
<reference evidence="2 3" key="1">
    <citation type="submission" date="2019-01" db="EMBL/GenBank/DDBJ databases">
        <title>Genome sequences of Streptomyces and Rhizobium isolates collected from root and soil.</title>
        <authorList>
            <person name="Chhettri S."/>
            <person name="Sevigny J.L."/>
            <person name="Sen A."/>
            <person name="Ennis N."/>
            <person name="Tisa L."/>
        </authorList>
    </citation>
    <scope>NUCLEOTIDE SEQUENCE [LARGE SCALE GENOMIC DNA]</scope>
    <source>
        <strain evidence="2 3">San01</strain>
    </source>
</reference>
<sequence length="145" mass="15984">MPVKSLLPAANCVAVGAVWETETPVVGLLLNGRPERTGADVTLGLFLSQQPMRLDLRGANWRTAARRALDAENALLPHRRFPHSELRRLLGRNPFEVTFNYVHFHPRDELLAVGPARPAAARRAARPGHRRGGRRAPALVVTRPG</sequence>
<evidence type="ECO:0000313" key="2">
    <source>
        <dbReference type="EMBL" id="RVU22698.1"/>
    </source>
</evidence>
<evidence type="ECO:0000256" key="1">
    <source>
        <dbReference type="SAM" id="MobiDB-lite"/>
    </source>
</evidence>
<dbReference type="EMBL" id="RZYA01000010">
    <property type="protein sequence ID" value="RVU22698.1"/>
    <property type="molecule type" value="Genomic_DNA"/>
</dbReference>
<dbReference type="SUPFAM" id="SSF52777">
    <property type="entry name" value="CoA-dependent acyltransferases"/>
    <property type="match status" value="1"/>
</dbReference>
<dbReference type="AlphaFoldDB" id="A0A3S2W122"/>
<dbReference type="Proteomes" id="UP000283128">
    <property type="component" value="Unassembled WGS sequence"/>
</dbReference>